<evidence type="ECO:0000256" key="2">
    <source>
        <dbReference type="SAM" id="SignalP"/>
    </source>
</evidence>
<name>A0A1H8CPE5_9FIRM</name>
<gene>
    <name evidence="3" type="ORF">SAMN05216180_2273</name>
</gene>
<keyword evidence="2" id="KW-0732">Signal</keyword>
<sequence length="511" mass="58094">MRQTISKVFTLTLALVLFLSVAACGSKAESEQTISQSEQSPSQSEQLSSDDSIEPSEPNTDKSSLSSSQPVVLSSESASSSTETEMDEQESIQYDFYSWNPADYTYHRMNYRDDSEKLRTLLLSLKQDETAVPDKNSKEKLGFLVYMEDGSKSTYYITPTQLYDKDEHALKATAEQCQKLYDAAKQCNIKYKGIPQWLVYMSLERITEVRFKRAAQDNVDEDISFVTKDKDAIESIWRVLRNVKVEPGCTKRAEFNFDALADLMTMSLTFDSGVTYDIFLQGKALGIKSSDIGYTLSYTVLFEQDKLRTVAEDIHCKLTNTAPSKEKDNPDTGKPVIYLYPTTKTDVAVKLNFGGELWYTYPAYNNGWHVTAYPDGRLINKADGTEHFYLFWDGNSDTKWRFDEGFCVAGSELEAFLREKLAFMGLTPREYNDFITFWVPKLQGNAYNLITFSTTQYEQFAPLTVTPKPDSVLRVHMVYKALEHPVSIPEQKLTAFERKGFTLVEWGGSRA</sequence>
<dbReference type="EMBL" id="FOCG01000002">
    <property type="protein sequence ID" value="SEM97121.1"/>
    <property type="molecule type" value="Genomic_DNA"/>
</dbReference>
<feature type="region of interest" description="Disordered" evidence="1">
    <location>
        <begin position="29"/>
        <end position="90"/>
    </location>
</feature>
<accession>A0A1H8CPE5</accession>
<protein>
    <recommendedName>
        <fullName evidence="5">Lipoprotein</fullName>
    </recommendedName>
</protein>
<dbReference type="AlphaFoldDB" id="A0A1H8CPE5"/>
<dbReference type="STRING" id="474960.SAMN05216180_2273"/>
<feature type="compositionally biased region" description="Low complexity" evidence="1">
    <location>
        <begin position="31"/>
        <end position="50"/>
    </location>
</feature>
<feature type="compositionally biased region" description="Low complexity" evidence="1">
    <location>
        <begin position="63"/>
        <end position="81"/>
    </location>
</feature>
<evidence type="ECO:0000256" key="1">
    <source>
        <dbReference type="SAM" id="MobiDB-lite"/>
    </source>
</evidence>
<reference evidence="3 4" key="1">
    <citation type="submission" date="2016-10" db="EMBL/GenBank/DDBJ databases">
        <authorList>
            <person name="de Groot N.N."/>
        </authorList>
    </citation>
    <scope>NUCLEOTIDE SEQUENCE [LARGE SCALE GENOMIC DNA]</scope>
    <source>
        <strain evidence="3 4">CGMCC 1.5070</strain>
    </source>
</reference>
<organism evidence="3 4">
    <name type="scientific">Hydrogenoanaerobacterium saccharovorans</name>
    <dbReference type="NCBI Taxonomy" id="474960"/>
    <lineage>
        <taxon>Bacteria</taxon>
        <taxon>Bacillati</taxon>
        <taxon>Bacillota</taxon>
        <taxon>Clostridia</taxon>
        <taxon>Eubacteriales</taxon>
        <taxon>Oscillospiraceae</taxon>
        <taxon>Hydrogenoanaerobacterium</taxon>
    </lineage>
</organism>
<keyword evidence="4" id="KW-1185">Reference proteome</keyword>
<feature type="chain" id="PRO_5011645822" description="Lipoprotein" evidence="2">
    <location>
        <begin position="29"/>
        <end position="511"/>
    </location>
</feature>
<proteinExistence type="predicted"/>
<feature type="signal peptide" evidence="2">
    <location>
        <begin position="1"/>
        <end position="28"/>
    </location>
</feature>
<evidence type="ECO:0008006" key="5">
    <source>
        <dbReference type="Google" id="ProtNLM"/>
    </source>
</evidence>
<evidence type="ECO:0000313" key="3">
    <source>
        <dbReference type="EMBL" id="SEM97121.1"/>
    </source>
</evidence>
<dbReference type="PROSITE" id="PS51257">
    <property type="entry name" value="PROKAR_LIPOPROTEIN"/>
    <property type="match status" value="1"/>
</dbReference>
<dbReference type="Proteomes" id="UP000199158">
    <property type="component" value="Unassembled WGS sequence"/>
</dbReference>
<dbReference type="RefSeq" id="WP_242943154.1">
    <property type="nucleotide sequence ID" value="NZ_FOCG01000002.1"/>
</dbReference>
<evidence type="ECO:0000313" key="4">
    <source>
        <dbReference type="Proteomes" id="UP000199158"/>
    </source>
</evidence>